<accession>A0ABY1CWQ8</accession>
<evidence type="ECO:0000313" key="2">
    <source>
        <dbReference type="EMBL" id="SEU41636.1"/>
    </source>
</evidence>
<protein>
    <submittedName>
        <fullName evidence="2">Metal-binding motif-containing protein</fullName>
    </submittedName>
</protein>
<proteinExistence type="predicted"/>
<evidence type="ECO:0000313" key="3">
    <source>
        <dbReference type="Proteomes" id="UP000183760"/>
    </source>
</evidence>
<dbReference type="InterPro" id="IPR021655">
    <property type="entry name" value="Put_metal-bd"/>
</dbReference>
<feature type="region of interest" description="Disordered" evidence="1">
    <location>
        <begin position="240"/>
        <end position="271"/>
    </location>
</feature>
<dbReference type="Pfam" id="PF11617">
    <property type="entry name" value="Cu-binding_MopE"/>
    <property type="match status" value="4"/>
</dbReference>
<sequence length="771" mass="81268">MRRIALFLFPLLLLACSKEKEQPRVQLKVNYTSGFYKGCFRIVVKDSATQDVLDDQTVSPNRARDEAGEGAFVNVGVFQKEGWNKKVLATVTAHEFSCDKDTEGLLKGKQIRDAVTVELEFPGEGLGDTRNLTFTTPDPDHDGYLSDANGGTDCDDADGMKNPSQQEICDDKDNNCTGGVDEGLPKVPMFRDGDGDGIGGEAIQHCVPADGVRGYATVGGDCKDDDAEIAPGKADICDEKDNNCNGDTDENDDKKWYLDNDEDGVPEGPAHTVRCTSPGPKYIKYPSGPPFDCDDADARRAPNKPELCDGIDNNCASVGSVAIDENFPTKGSSCAQGCGTIQCASETSVACNAPEPDIYYQDLDGDGDGIATVIPDVNPKIVCQEGQPPVSGYALGQDGDCDDRDSARSSIQAELCDGIDNNCSAGVSDEPASCGGTLKQVASHHLSSANQQWNTVAVHSSGYPVWVAGEDGKLAIRRSASAKFESFSFGDPATPAPTDGSFAIHPNNCGDIDWKVSWVDSQGRVILGGPAGTLAVHNGTTTTNCALGGTGVNNVITGLIGFEANDVTTVYASDTQGRLFRWILGGAVSELDDNSANFYGLHGLTEEFLLAVGGNTGSGSGQRFRSYAVIPGGAATATAGVHSTNVDGNARAVWMGAANKACAVGDNGAVWRWNGGTPWTKVEPPGGAVNAAFSSVVMRYDAQNAQNPLNEHCYMVDSSTSGRLRRLTASGTWGSGPDLQANARLYDLAIAPTGDVWIVGEGGRVFHYPEP</sequence>
<dbReference type="PROSITE" id="PS51257">
    <property type="entry name" value="PROKAR_LIPOPROTEIN"/>
    <property type="match status" value="1"/>
</dbReference>
<dbReference type="EMBL" id="FOIB01000017">
    <property type="protein sequence ID" value="SEU41636.1"/>
    <property type="molecule type" value="Genomic_DNA"/>
</dbReference>
<organism evidence="2 3">
    <name type="scientific">Myxococcus fulvus</name>
    <dbReference type="NCBI Taxonomy" id="33"/>
    <lineage>
        <taxon>Bacteria</taxon>
        <taxon>Pseudomonadati</taxon>
        <taxon>Myxococcota</taxon>
        <taxon>Myxococcia</taxon>
        <taxon>Myxococcales</taxon>
        <taxon>Cystobacterineae</taxon>
        <taxon>Myxococcaceae</taxon>
        <taxon>Myxococcus</taxon>
    </lineage>
</organism>
<gene>
    <name evidence="2" type="ORF">SAMN05443572_11738</name>
</gene>
<keyword evidence="3" id="KW-1185">Reference proteome</keyword>
<dbReference type="RefSeq" id="WP_143097514.1">
    <property type="nucleotide sequence ID" value="NZ_FOIB01000017.1"/>
</dbReference>
<comment type="caution">
    <text evidence="2">The sequence shown here is derived from an EMBL/GenBank/DDBJ whole genome shotgun (WGS) entry which is preliminary data.</text>
</comment>
<name>A0ABY1CWQ8_MYXFU</name>
<dbReference type="Proteomes" id="UP000183760">
    <property type="component" value="Unassembled WGS sequence"/>
</dbReference>
<evidence type="ECO:0000256" key="1">
    <source>
        <dbReference type="SAM" id="MobiDB-lite"/>
    </source>
</evidence>
<reference evidence="2 3" key="1">
    <citation type="submission" date="2016-10" db="EMBL/GenBank/DDBJ databases">
        <authorList>
            <person name="Varghese N."/>
            <person name="Submissions S."/>
        </authorList>
    </citation>
    <scope>NUCLEOTIDE SEQUENCE [LARGE SCALE GENOMIC DNA]</scope>
    <source>
        <strain evidence="2 3">DSM 16525</strain>
    </source>
</reference>